<proteinExistence type="predicted"/>
<dbReference type="AlphaFoldDB" id="A0A1G2M2S8"/>
<organism evidence="1 2">
    <name type="scientific">Candidatus Taylorbacteria bacterium RIFCSPHIGHO2_01_FULL_46_22b</name>
    <dbReference type="NCBI Taxonomy" id="1802301"/>
    <lineage>
        <taxon>Bacteria</taxon>
        <taxon>Candidatus Tayloriibacteriota</taxon>
    </lineage>
</organism>
<name>A0A1G2M2S8_9BACT</name>
<reference evidence="1 2" key="1">
    <citation type="journal article" date="2016" name="Nat. Commun.">
        <title>Thousands of microbial genomes shed light on interconnected biogeochemical processes in an aquifer system.</title>
        <authorList>
            <person name="Anantharaman K."/>
            <person name="Brown C.T."/>
            <person name="Hug L.A."/>
            <person name="Sharon I."/>
            <person name="Castelle C.J."/>
            <person name="Probst A.J."/>
            <person name="Thomas B.C."/>
            <person name="Singh A."/>
            <person name="Wilkins M.J."/>
            <person name="Karaoz U."/>
            <person name="Brodie E.L."/>
            <person name="Williams K.H."/>
            <person name="Hubbard S.S."/>
            <person name="Banfield J.F."/>
        </authorList>
    </citation>
    <scope>NUCLEOTIDE SEQUENCE [LARGE SCALE GENOMIC DNA]</scope>
</reference>
<evidence type="ECO:0000313" key="1">
    <source>
        <dbReference type="EMBL" id="OHA18206.1"/>
    </source>
</evidence>
<gene>
    <name evidence="1" type="ORF">A2664_01925</name>
</gene>
<dbReference type="Proteomes" id="UP000178873">
    <property type="component" value="Unassembled WGS sequence"/>
</dbReference>
<dbReference type="STRING" id="1802301.A2664_01925"/>
<evidence type="ECO:0000313" key="2">
    <source>
        <dbReference type="Proteomes" id="UP000178873"/>
    </source>
</evidence>
<dbReference type="EMBL" id="MHRF01000007">
    <property type="protein sequence ID" value="OHA18206.1"/>
    <property type="molecule type" value="Genomic_DNA"/>
</dbReference>
<protein>
    <submittedName>
        <fullName evidence="1">Uncharacterized protein</fullName>
    </submittedName>
</protein>
<accession>A0A1G2M2S8</accession>
<comment type="caution">
    <text evidence="1">The sequence shown here is derived from an EMBL/GenBank/DDBJ whole genome shotgun (WGS) entry which is preliminary data.</text>
</comment>
<sequence>MAKQRIYLTDIMCHVRNHHQTGSFAKATKKGRMYSPLPENYAKTDVDPVNHTFKFRFQLPSDLVDLIKRGEAELVMPKDGLFIFAGPDTQEMVKKMGRKERRQLIHRSRTWHADKKE</sequence>